<protein>
    <submittedName>
        <fullName evidence="1">5209_t:CDS:1</fullName>
    </submittedName>
</protein>
<feature type="non-terminal residue" evidence="1">
    <location>
        <position position="218"/>
    </location>
</feature>
<evidence type="ECO:0000313" key="1">
    <source>
        <dbReference type="EMBL" id="CAG8845317.1"/>
    </source>
</evidence>
<name>A0ABN7X1Q2_GIGMA</name>
<proteinExistence type="predicted"/>
<sequence>MDPLDDLRENHKLMEILRGIGFSSGIHTSYTLSCQDFDTNLLSFLPIYKKNEHRYYAIFGKKWRQHANYNLKYFMEFLLKPLKEFKVSFYREKDRNKQLTYLKLLIDKNLRKILPNTCSSDNTIMDFPKSDFNPSQDIVDNTIGKQKFQLSQEKLEQWRAKIAFEMRDNQNYWKKERESMSKADFLEYKQNFEAKMSVPTTPHKKELKKKSLAIIEYA</sequence>
<dbReference type="Proteomes" id="UP000789901">
    <property type="component" value="Unassembled WGS sequence"/>
</dbReference>
<comment type="caution">
    <text evidence="1">The sequence shown here is derived from an EMBL/GenBank/DDBJ whole genome shotgun (WGS) entry which is preliminary data.</text>
</comment>
<dbReference type="EMBL" id="CAJVQB010079025">
    <property type="protein sequence ID" value="CAG8845317.1"/>
    <property type="molecule type" value="Genomic_DNA"/>
</dbReference>
<gene>
    <name evidence="1" type="ORF">GMARGA_LOCUS37576</name>
</gene>
<organism evidence="1 2">
    <name type="scientific">Gigaspora margarita</name>
    <dbReference type="NCBI Taxonomy" id="4874"/>
    <lineage>
        <taxon>Eukaryota</taxon>
        <taxon>Fungi</taxon>
        <taxon>Fungi incertae sedis</taxon>
        <taxon>Mucoromycota</taxon>
        <taxon>Glomeromycotina</taxon>
        <taxon>Glomeromycetes</taxon>
        <taxon>Diversisporales</taxon>
        <taxon>Gigasporaceae</taxon>
        <taxon>Gigaspora</taxon>
    </lineage>
</organism>
<reference evidence="1 2" key="1">
    <citation type="submission" date="2021-06" db="EMBL/GenBank/DDBJ databases">
        <authorList>
            <person name="Kallberg Y."/>
            <person name="Tangrot J."/>
            <person name="Rosling A."/>
        </authorList>
    </citation>
    <scope>NUCLEOTIDE SEQUENCE [LARGE SCALE GENOMIC DNA]</scope>
    <source>
        <strain evidence="1 2">120-4 pot B 10/14</strain>
    </source>
</reference>
<evidence type="ECO:0000313" key="2">
    <source>
        <dbReference type="Proteomes" id="UP000789901"/>
    </source>
</evidence>
<accession>A0ABN7X1Q2</accession>
<keyword evidence="2" id="KW-1185">Reference proteome</keyword>